<proteinExistence type="predicted"/>
<dbReference type="AlphaFoldDB" id="A0A9P9D2U7"/>
<comment type="caution">
    <text evidence="1">The sequence shown here is derived from an EMBL/GenBank/DDBJ whole genome shotgun (WGS) entry which is preliminary data.</text>
</comment>
<accession>A0A9P9D2U7</accession>
<protein>
    <submittedName>
        <fullName evidence="1">Uncharacterized protein</fullName>
    </submittedName>
</protein>
<dbReference type="Proteomes" id="UP000717696">
    <property type="component" value="Unassembled WGS sequence"/>
</dbReference>
<evidence type="ECO:0000313" key="2">
    <source>
        <dbReference type="Proteomes" id="UP000717696"/>
    </source>
</evidence>
<gene>
    <name evidence="1" type="ORF">B0J13DRAFT_534247</name>
</gene>
<name>A0A9P9D2U7_9HYPO</name>
<evidence type="ECO:0000313" key="1">
    <source>
        <dbReference type="EMBL" id="KAH7111715.1"/>
    </source>
</evidence>
<dbReference type="OrthoDB" id="184880at2759"/>
<reference evidence="1" key="1">
    <citation type="journal article" date="2021" name="Nat. Commun.">
        <title>Genetic determinants of endophytism in the Arabidopsis root mycobiome.</title>
        <authorList>
            <person name="Mesny F."/>
            <person name="Miyauchi S."/>
            <person name="Thiergart T."/>
            <person name="Pickel B."/>
            <person name="Atanasova L."/>
            <person name="Karlsson M."/>
            <person name="Huettel B."/>
            <person name="Barry K.W."/>
            <person name="Haridas S."/>
            <person name="Chen C."/>
            <person name="Bauer D."/>
            <person name="Andreopoulos W."/>
            <person name="Pangilinan J."/>
            <person name="LaButti K."/>
            <person name="Riley R."/>
            <person name="Lipzen A."/>
            <person name="Clum A."/>
            <person name="Drula E."/>
            <person name="Henrissat B."/>
            <person name="Kohler A."/>
            <person name="Grigoriev I.V."/>
            <person name="Martin F.M."/>
            <person name="Hacquard S."/>
        </authorList>
    </citation>
    <scope>NUCLEOTIDE SEQUENCE</scope>
    <source>
        <strain evidence="1">MPI-CAGE-AT-0021</strain>
    </source>
</reference>
<dbReference type="EMBL" id="JAGMUU010000054">
    <property type="protein sequence ID" value="KAH7111715.1"/>
    <property type="molecule type" value="Genomic_DNA"/>
</dbReference>
<sequence length="149" mass="16008">MSVALTALPQSEAGPGPRGLLGQCEVRQVIEGSDGCLQVQEIDLDSNRSGADLACNDVSRVFSGMFDKTGIEARYLSKPDGRSAQGEIAGRREPFSITTPSIVETAKTLGADLPSRFTTAWRKGSKRKSENKGHYSDLSPLLARILDEP</sequence>
<organism evidence="1 2">
    <name type="scientific">Dactylonectria estremocensis</name>
    <dbReference type="NCBI Taxonomy" id="1079267"/>
    <lineage>
        <taxon>Eukaryota</taxon>
        <taxon>Fungi</taxon>
        <taxon>Dikarya</taxon>
        <taxon>Ascomycota</taxon>
        <taxon>Pezizomycotina</taxon>
        <taxon>Sordariomycetes</taxon>
        <taxon>Hypocreomycetidae</taxon>
        <taxon>Hypocreales</taxon>
        <taxon>Nectriaceae</taxon>
        <taxon>Dactylonectria</taxon>
    </lineage>
</organism>
<keyword evidence="2" id="KW-1185">Reference proteome</keyword>